<feature type="transmembrane region" description="Helical" evidence="1">
    <location>
        <begin position="149"/>
        <end position="176"/>
    </location>
</feature>
<keyword evidence="1" id="KW-0472">Membrane</keyword>
<feature type="transmembrane region" description="Helical" evidence="1">
    <location>
        <begin position="118"/>
        <end position="137"/>
    </location>
</feature>
<dbReference type="PANTHER" id="PTHR36833">
    <property type="entry name" value="SLR0610 PROTEIN-RELATED"/>
    <property type="match status" value="1"/>
</dbReference>
<evidence type="ECO:0000313" key="2">
    <source>
        <dbReference type="EMBL" id="MCR6546868.1"/>
    </source>
</evidence>
<organism evidence="2 3">
    <name type="scientific">Dehalobacterium formicoaceticum</name>
    <dbReference type="NCBI Taxonomy" id="51515"/>
    <lineage>
        <taxon>Bacteria</taxon>
        <taxon>Bacillati</taxon>
        <taxon>Bacillota</taxon>
        <taxon>Clostridia</taxon>
        <taxon>Eubacteriales</taxon>
        <taxon>Peptococcaceae</taxon>
        <taxon>Dehalobacterium</taxon>
    </lineage>
</organism>
<keyword evidence="1" id="KW-1133">Transmembrane helix</keyword>
<feature type="transmembrane region" description="Helical" evidence="1">
    <location>
        <begin position="197"/>
        <end position="219"/>
    </location>
</feature>
<keyword evidence="1" id="KW-0812">Transmembrane</keyword>
<comment type="caution">
    <text evidence="2">The sequence shown here is derived from an EMBL/GenBank/DDBJ whole genome shotgun (WGS) entry which is preliminary data.</text>
</comment>
<evidence type="ECO:0000313" key="3">
    <source>
        <dbReference type="Proteomes" id="UP001524944"/>
    </source>
</evidence>
<dbReference type="PANTHER" id="PTHR36833:SF1">
    <property type="entry name" value="INTEGRAL MEMBRANE TRANSPORT PROTEIN"/>
    <property type="match status" value="1"/>
</dbReference>
<protein>
    <submittedName>
        <fullName evidence="2">ABC-2 family transporter protein</fullName>
    </submittedName>
</protein>
<feature type="transmembrane region" description="Helical" evidence="1">
    <location>
        <begin position="239"/>
        <end position="258"/>
    </location>
</feature>
<dbReference type="Pfam" id="PF06182">
    <property type="entry name" value="ABC2_membrane_6"/>
    <property type="match status" value="1"/>
</dbReference>
<name>A0ABT1Y7L0_9FIRM</name>
<proteinExistence type="predicted"/>
<feature type="transmembrane region" description="Helical" evidence="1">
    <location>
        <begin position="30"/>
        <end position="55"/>
    </location>
</feature>
<dbReference type="RefSeq" id="WP_089611588.1">
    <property type="nucleotide sequence ID" value="NZ_CP022121.1"/>
</dbReference>
<feature type="transmembrane region" description="Helical" evidence="1">
    <location>
        <begin position="61"/>
        <end position="85"/>
    </location>
</feature>
<keyword evidence="3" id="KW-1185">Reference proteome</keyword>
<gene>
    <name evidence="2" type="ORF">NVS47_15330</name>
</gene>
<dbReference type="InterPro" id="IPR010390">
    <property type="entry name" value="ABC-2_transporter-like"/>
</dbReference>
<dbReference type="EMBL" id="JANPWE010000012">
    <property type="protein sequence ID" value="MCR6546868.1"/>
    <property type="molecule type" value="Genomic_DNA"/>
</dbReference>
<accession>A0ABT1Y7L0</accession>
<evidence type="ECO:0000256" key="1">
    <source>
        <dbReference type="SAM" id="Phobius"/>
    </source>
</evidence>
<dbReference type="Proteomes" id="UP001524944">
    <property type="component" value="Unassembled WGS sequence"/>
</dbReference>
<reference evidence="2 3" key="1">
    <citation type="submission" date="2022-08" db="EMBL/GenBank/DDBJ databases">
        <title>Proteogenomics of the novel Dehalobacterium formicoaceticum strain EZ94 highlights a key role of methyltransferases during anaerobic dichloromethane degradation.</title>
        <authorList>
            <person name="Wasmund K."/>
        </authorList>
    </citation>
    <scope>NUCLEOTIDE SEQUENCE [LARGE SCALE GENOMIC DNA]</scope>
    <source>
        <strain evidence="2 3">EZ94</strain>
    </source>
</reference>
<sequence>MGKSVLRVIKIYFYMVEVSIKAQLQYRYAFVMNILGWMMTYAGSAVTMWVLLYSFGSIKGWVFWELLFLFALSLLSWSMCVIFFFHFRELDQYIIQGTFDRILIRPIHPFLHVMALKFDIGAFGHLLFSIIAMILAYNRLALHWISWQWLVFLGAVVGGTFIQGGMLVLISAVAFWTNRSERLYWAIMWPTKSLMNYPLTIFPRGVQALLIFILPFAFINYLPSLSLLGKLNEGYAPSWGFFSILVGLVFFMVSFQIWKTGLNHYKSAGS</sequence>